<gene>
    <name evidence="3" type="ORF">Pfl04_13640</name>
</gene>
<dbReference type="GO" id="GO:0005886">
    <property type="term" value="C:plasma membrane"/>
    <property type="evidence" value="ECO:0007669"/>
    <property type="project" value="TreeGrafter"/>
</dbReference>
<dbReference type="RefSeq" id="WP_168073787.1">
    <property type="nucleotide sequence ID" value="NZ_BAAAQJ010000016.1"/>
</dbReference>
<evidence type="ECO:0000256" key="1">
    <source>
        <dbReference type="ARBA" id="ARBA00008710"/>
    </source>
</evidence>
<organism evidence="3 4">
    <name type="scientific">Planosporangium flavigriseum</name>
    <dbReference type="NCBI Taxonomy" id="373681"/>
    <lineage>
        <taxon>Bacteria</taxon>
        <taxon>Bacillati</taxon>
        <taxon>Actinomycetota</taxon>
        <taxon>Actinomycetes</taxon>
        <taxon>Micromonosporales</taxon>
        <taxon>Micromonosporaceae</taxon>
        <taxon>Planosporangium</taxon>
    </lineage>
</organism>
<evidence type="ECO:0008006" key="5">
    <source>
        <dbReference type="Google" id="ProtNLM"/>
    </source>
</evidence>
<dbReference type="GO" id="GO:0016491">
    <property type="term" value="F:oxidoreductase activity"/>
    <property type="evidence" value="ECO:0007669"/>
    <property type="project" value="InterPro"/>
</dbReference>
<comment type="catalytic activity">
    <reaction evidence="2">
        <text>oxidized coenzyme F420-(gamma-L-Glu)(n) + a quinol + H(+) = reduced coenzyme F420-(gamma-L-Glu)(n) + a quinone</text>
        <dbReference type="Rhea" id="RHEA:39663"/>
        <dbReference type="Rhea" id="RHEA-COMP:12939"/>
        <dbReference type="Rhea" id="RHEA-COMP:14378"/>
        <dbReference type="ChEBI" id="CHEBI:15378"/>
        <dbReference type="ChEBI" id="CHEBI:24646"/>
        <dbReference type="ChEBI" id="CHEBI:132124"/>
        <dbReference type="ChEBI" id="CHEBI:133980"/>
        <dbReference type="ChEBI" id="CHEBI:139511"/>
    </reaction>
</comment>
<dbReference type="InterPro" id="IPR004378">
    <property type="entry name" value="F420H2_quin_Rdtase"/>
</dbReference>
<dbReference type="Pfam" id="PF04075">
    <property type="entry name" value="F420H2_quin_red"/>
    <property type="match status" value="1"/>
</dbReference>
<dbReference type="GO" id="GO:0070967">
    <property type="term" value="F:coenzyme F420 binding"/>
    <property type="evidence" value="ECO:0007669"/>
    <property type="project" value="TreeGrafter"/>
</dbReference>
<keyword evidence="4" id="KW-1185">Reference proteome</keyword>
<dbReference type="PANTHER" id="PTHR39428:SF1">
    <property type="entry name" value="F420H(2)-DEPENDENT QUINONE REDUCTASE RV1261C"/>
    <property type="match status" value="1"/>
</dbReference>
<sequence>MGAYNSLIRRLGHQAWFAATARQLVPIDRWIFRRTGGRWSVIGKHGLPSLLLTTTGRKSGQPRTAPLLYARDGDAFVVIGSNWGQQHHPGWSANLLASPEATVAVGDTQIPVRAALTTGAERDRLWSLALQAWPAYTSYAKRANGRDLRIFRLERR</sequence>
<comment type="similarity">
    <text evidence="1">Belongs to the F420H(2)-dependent quinone reductase family.</text>
</comment>
<protein>
    <recommendedName>
        <fullName evidence="5">Deazaflavin-dependent oxidoreductase, nitroreductase family</fullName>
    </recommendedName>
</protein>
<dbReference type="PANTHER" id="PTHR39428">
    <property type="entry name" value="F420H(2)-DEPENDENT QUINONE REDUCTASE RV1261C"/>
    <property type="match status" value="1"/>
</dbReference>
<evidence type="ECO:0000256" key="2">
    <source>
        <dbReference type="ARBA" id="ARBA00049106"/>
    </source>
</evidence>
<dbReference type="EMBL" id="BONU01000006">
    <property type="protein sequence ID" value="GIG72960.1"/>
    <property type="molecule type" value="Genomic_DNA"/>
</dbReference>
<accession>A0A8J3LXL4</accession>
<evidence type="ECO:0000313" key="3">
    <source>
        <dbReference type="EMBL" id="GIG72960.1"/>
    </source>
</evidence>
<dbReference type="Proteomes" id="UP000653674">
    <property type="component" value="Unassembled WGS sequence"/>
</dbReference>
<dbReference type="NCBIfam" id="TIGR00026">
    <property type="entry name" value="hi_GC_TIGR00026"/>
    <property type="match status" value="1"/>
</dbReference>
<dbReference type="InterPro" id="IPR012349">
    <property type="entry name" value="Split_barrel_FMN-bd"/>
</dbReference>
<dbReference type="AlphaFoldDB" id="A0A8J3LXL4"/>
<comment type="caution">
    <text evidence="3">The sequence shown here is derived from an EMBL/GenBank/DDBJ whole genome shotgun (WGS) entry which is preliminary data.</text>
</comment>
<dbReference type="Gene3D" id="2.30.110.10">
    <property type="entry name" value="Electron Transport, Fmn-binding Protein, Chain A"/>
    <property type="match status" value="1"/>
</dbReference>
<reference evidence="3" key="1">
    <citation type="submission" date="2021-01" db="EMBL/GenBank/DDBJ databases">
        <title>Whole genome shotgun sequence of Planosporangium flavigriseum NBRC 105377.</title>
        <authorList>
            <person name="Komaki H."/>
            <person name="Tamura T."/>
        </authorList>
    </citation>
    <scope>NUCLEOTIDE SEQUENCE</scope>
    <source>
        <strain evidence="3">NBRC 105377</strain>
    </source>
</reference>
<proteinExistence type="inferred from homology"/>
<dbReference type="SUPFAM" id="SSF50475">
    <property type="entry name" value="FMN-binding split barrel"/>
    <property type="match status" value="1"/>
</dbReference>
<evidence type="ECO:0000313" key="4">
    <source>
        <dbReference type="Proteomes" id="UP000653674"/>
    </source>
</evidence>
<name>A0A8J3LXL4_9ACTN</name>